<gene>
    <name evidence="3" type="ORF">Vqi01_56140</name>
</gene>
<dbReference type="InterPro" id="IPR025576">
    <property type="entry name" value="YwiC"/>
</dbReference>
<evidence type="ECO:0000256" key="2">
    <source>
        <dbReference type="SAM" id="Phobius"/>
    </source>
</evidence>
<evidence type="ECO:0000256" key="1">
    <source>
        <dbReference type="SAM" id="MobiDB-lite"/>
    </source>
</evidence>
<keyword evidence="2" id="KW-0472">Membrane</keyword>
<feature type="transmembrane region" description="Helical" evidence="2">
    <location>
        <begin position="251"/>
        <end position="271"/>
    </location>
</feature>
<accession>A0ABQ4JIN4</accession>
<feature type="transmembrane region" description="Helical" evidence="2">
    <location>
        <begin position="155"/>
        <end position="176"/>
    </location>
</feature>
<evidence type="ECO:0000313" key="4">
    <source>
        <dbReference type="Proteomes" id="UP000653076"/>
    </source>
</evidence>
<feature type="transmembrane region" description="Helical" evidence="2">
    <location>
        <begin position="182"/>
        <end position="201"/>
    </location>
</feature>
<feature type="transmembrane region" description="Helical" evidence="2">
    <location>
        <begin position="50"/>
        <end position="69"/>
    </location>
</feature>
<comment type="caution">
    <text evidence="3">The sequence shown here is derived from an EMBL/GenBank/DDBJ whole genome shotgun (WGS) entry which is preliminary data.</text>
</comment>
<name>A0ABQ4JIN4_9ACTN</name>
<evidence type="ECO:0000313" key="3">
    <source>
        <dbReference type="EMBL" id="GIJ30452.1"/>
    </source>
</evidence>
<keyword evidence="2" id="KW-1133">Transmembrane helix</keyword>
<feature type="compositionally biased region" description="Low complexity" evidence="1">
    <location>
        <begin position="20"/>
        <end position="31"/>
    </location>
</feature>
<proteinExistence type="predicted"/>
<keyword evidence="4" id="KW-1185">Reference proteome</keyword>
<feature type="transmembrane region" description="Helical" evidence="2">
    <location>
        <begin position="104"/>
        <end position="121"/>
    </location>
</feature>
<dbReference type="Pfam" id="PF14256">
    <property type="entry name" value="YwiC"/>
    <property type="match status" value="1"/>
</dbReference>
<keyword evidence="2" id="KW-0812">Transmembrane</keyword>
<feature type="transmembrane region" description="Helical" evidence="2">
    <location>
        <begin position="127"/>
        <end position="143"/>
    </location>
</feature>
<feature type="region of interest" description="Disordered" evidence="1">
    <location>
        <begin position="1"/>
        <end position="39"/>
    </location>
</feature>
<organism evidence="3 4">
    <name type="scientific">Micromonospora qiuiae</name>
    <dbReference type="NCBI Taxonomy" id="502268"/>
    <lineage>
        <taxon>Bacteria</taxon>
        <taxon>Bacillati</taxon>
        <taxon>Actinomycetota</taxon>
        <taxon>Actinomycetes</taxon>
        <taxon>Micromonosporales</taxon>
        <taxon>Micromonosporaceae</taxon>
        <taxon>Micromonospora</taxon>
    </lineage>
</organism>
<sequence length="273" mass="29554">MTTRPIGTPVARQPPTLAGAARTATSARSASPQRSHRRTARQYIPPQHGAWAMLLVPWLAGVLTVGFRWPHLPLLGAWLTGYLFSYYALQAVKTRRLARFRRQLLLYGPITATVGALVVVARPQVLAYAPAYAAFLAVNFHYARRRRERTLANDLASVAGSCLMVPVAATATGAAISQAVPAFVAVLLYFTGTVLYVKTMIRERENPAYHRMSVIYHVLALAAASFLGITLAALFAVLLARAAVLPRYRLAPKHVGIIEICGSALLLLAAATT</sequence>
<feature type="transmembrane region" description="Helical" evidence="2">
    <location>
        <begin position="75"/>
        <end position="92"/>
    </location>
</feature>
<protein>
    <submittedName>
        <fullName evidence="3">Membrane protein</fullName>
    </submittedName>
</protein>
<dbReference type="RefSeq" id="WP_204038158.1">
    <property type="nucleotide sequence ID" value="NZ_BOPC01000113.1"/>
</dbReference>
<reference evidence="3 4" key="1">
    <citation type="submission" date="2021-01" db="EMBL/GenBank/DDBJ databases">
        <title>Whole genome shotgun sequence of Verrucosispora qiuiae NBRC 106684.</title>
        <authorList>
            <person name="Komaki H."/>
            <person name="Tamura T."/>
        </authorList>
    </citation>
    <scope>NUCLEOTIDE SEQUENCE [LARGE SCALE GENOMIC DNA]</scope>
    <source>
        <strain evidence="3 4">NBRC 106684</strain>
    </source>
</reference>
<feature type="transmembrane region" description="Helical" evidence="2">
    <location>
        <begin position="213"/>
        <end position="239"/>
    </location>
</feature>
<dbReference type="Proteomes" id="UP000653076">
    <property type="component" value="Unassembled WGS sequence"/>
</dbReference>
<dbReference type="EMBL" id="BOPC01000113">
    <property type="protein sequence ID" value="GIJ30452.1"/>
    <property type="molecule type" value="Genomic_DNA"/>
</dbReference>